<evidence type="ECO:0000256" key="1">
    <source>
        <dbReference type="ARBA" id="ARBA00004141"/>
    </source>
</evidence>
<feature type="domain" description="EamA" evidence="6">
    <location>
        <begin position="2"/>
        <end position="131"/>
    </location>
</feature>
<gene>
    <name evidence="7" type="ORF">BC349_11310</name>
</gene>
<evidence type="ECO:0000256" key="4">
    <source>
        <dbReference type="ARBA" id="ARBA00023136"/>
    </source>
</evidence>
<keyword evidence="4 5" id="KW-0472">Membrane</keyword>
<sequence>MLALAAVSFLWGTTWVASKAGVKGMPALQLASIRQLAGGLIYVSFFAAKGTRFPKGNQWWPVIVLSLLNFFLSNGLSTWGVKYISSGLGAIIGAVFPLWLVVIALITGSTRLAPKAIIGFILGFAGICVIFYDHLHDFFNADFRFGIIISVAGSLSWAFATLYTKKQATAFNPYFSIGLQMIISGIAMGGVSWLSGQHIPFSEIPVESWISIAYLAIAGSVLAFMAYLYALQHLPTEQVTIYAYINPIVAILIGSWLFEEKLNSFIIVGGLVALAGVYLVNEEFRKKKTIPPPESDQAPASQ</sequence>
<dbReference type="InterPro" id="IPR037185">
    <property type="entry name" value="EmrE-like"/>
</dbReference>
<dbReference type="PANTHER" id="PTHR32322:SF14">
    <property type="entry name" value="PROTEIN PAGO"/>
    <property type="match status" value="1"/>
</dbReference>
<feature type="transmembrane region" description="Helical" evidence="5">
    <location>
        <begin position="59"/>
        <end position="77"/>
    </location>
</feature>
<dbReference type="PANTHER" id="PTHR32322">
    <property type="entry name" value="INNER MEMBRANE TRANSPORTER"/>
    <property type="match status" value="1"/>
</dbReference>
<name>A0ABR7M9D9_9BACT</name>
<evidence type="ECO:0000313" key="8">
    <source>
        <dbReference type="Proteomes" id="UP000765802"/>
    </source>
</evidence>
<reference evidence="7 8" key="1">
    <citation type="submission" date="2016-07" db="EMBL/GenBank/DDBJ databases">
        <title>Genome analysis of Flavihumibacter stibioxidans YS-17.</title>
        <authorList>
            <person name="Shi K."/>
            <person name="Han Y."/>
            <person name="Wang G."/>
        </authorList>
    </citation>
    <scope>NUCLEOTIDE SEQUENCE [LARGE SCALE GENOMIC DNA]</scope>
    <source>
        <strain evidence="7 8">YS-17</strain>
    </source>
</reference>
<evidence type="ECO:0000256" key="2">
    <source>
        <dbReference type="ARBA" id="ARBA00022692"/>
    </source>
</evidence>
<evidence type="ECO:0000256" key="3">
    <source>
        <dbReference type="ARBA" id="ARBA00022989"/>
    </source>
</evidence>
<evidence type="ECO:0000256" key="5">
    <source>
        <dbReference type="SAM" id="Phobius"/>
    </source>
</evidence>
<keyword evidence="2 5" id="KW-0812">Transmembrane</keyword>
<dbReference type="Pfam" id="PF00892">
    <property type="entry name" value="EamA"/>
    <property type="match status" value="2"/>
</dbReference>
<dbReference type="Proteomes" id="UP000765802">
    <property type="component" value="Unassembled WGS sequence"/>
</dbReference>
<keyword evidence="3 5" id="KW-1133">Transmembrane helix</keyword>
<dbReference type="SUPFAM" id="SSF103481">
    <property type="entry name" value="Multidrug resistance efflux transporter EmrE"/>
    <property type="match status" value="2"/>
</dbReference>
<dbReference type="InterPro" id="IPR050638">
    <property type="entry name" value="AA-Vitamin_Transporters"/>
</dbReference>
<dbReference type="InterPro" id="IPR000620">
    <property type="entry name" value="EamA_dom"/>
</dbReference>
<feature type="transmembrane region" description="Helical" evidence="5">
    <location>
        <begin position="175"/>
        <end position="196"/>
    </location>
</feature>
<protein>
    <submittedName>
        <fullName evidence="7">Drug/metabolite-transporting permease</fullName>
    </submittedName>
</protein>
<feature type="domain" description="EamA" evidence="6">
    <location>
        <begin position="145"/>
        <end position="281"/>
    </location>
</feature>
<evidence type="ECO:0000313" key="7">
    <source>
        <dbReference type="EMBL" id="MBC6491640.1"/>
    </source>
</evidence>
<organism evidence="7 8">
    <name type="scientific">Flavihumibacter stibioxidans</name>
    <dbReference type="NCBI Taxonomy" id="1834163"/>
    <lineage>
        <taxon>Bacteria</taxon>
        <taxon>Pseudomonadati</taxon>
        <taxon>Bacteroidota</taxon>
        <taxon>Chitinophagia</taxon>
        <taxon>Chitinophagales</taxon>
        <taxon>Chitinophagaceae</taxon>
        <taxon>Flavihumibacter</taxon>
    </lineage>
</organism>
<comment type="subcellular location">
    <subcellularLocation>
        <location evidence="1">Membrane</location>
        <topology evidence="1">Multi-pass membrane protein</topology>
    </subcellularLocation>
</comment>
<feature type="transmembrane region" description="Helical" evidence="5">
    <location>
        <begin position="28"/>
        <end position="47"/>
    </location>
</feature>
<feature type="transmembrane region" description="Helical" evidence="5">
    <location>
        <begin position="241"/>
        <end position="258"/>
    </location>
</feature>
<evidence type="ECO:0000259" key="6">
    <source>
        <dbReference type="Pfam" id="PF00892"/>
    </source>
</evidence>
<feature type="transmembrane region" description="Helical" evidence="5">
    <location>
        <begin position="112"/>
        <end position="132"/>
    </location>
</feature>
<proteinExistence type="predicted"/>
<comment type="caution">
    <text evidence="7">The sequence shown here is derived from an EMBL/GenBank/DDBJ whole genome shotgun (WGS) entry which is preliminary data.</text>
</comment>
<feature type="transmembrane region" description="Helical" evidence="5">
    <location>
        <begin position="208"/>
        <end position="229"/>
    </location>
</feature>
<feature type="transmembrane region" description="Helical" evidence="5">
    <location>
        <begin position="144"/>
        <end position="163"/>
    </location>
</feature>
<feature type="transmembrane region" description="Helical" evidence="5">
    <location>
        <begin position="83"/>
        <end position="105"/>
    </location>
</feature>
<dbReference type="EMBL" id="MBUA01000023">
    <property type="protein sequence ID" value="MBC6491640.1"/>
    <property type="molecule type" value="Genomic_DNA"/>
</dbReference>
<keyword evidence="8" id="KW-1185">Reference proteome</keyword>
<accession>A0ABR7M9D9</accession>
<feature type="transmembrane region" description="Helical" evidence="5">
    <location>
        <begin position="264"/>
        <end position="281"/>
    </location>
</feature>